<evidence type="ECO:0000313" key="4">
    <source>
        <dbReference type="Proteomes" id="UP001597097"/>
    </source>
</evidence>
<evidence type="ECO:0000313" key="3">
    <source>
        <dbReference type="EMBL" id="MFD1543885.1"/>
    </source>
</evidence>
<evidence type="ECO:0000259" key="2">
    <source>
        <dbReference type="Pfam" id="PF04014"/>
    </source>
</evidence>
<name>A0ABW4GMP3_9ACTN</name>
<dbReference type="Gene3D" id="2.10.260.10">
    <property type="match status" value="1"/>
</dbReference>
<proteinExistence type="predicted"/>
<comment type="caution">
    <text evidence="3">The sequence shown here is derived from an EMBL/GenBank/DDBJ whole genome shotgun (WGS) entry which is preliminary data.</text>
</comment>
<dbReference type="Proteomes" id="UP001597097">
    <property type="component" value="Unassembled WGS sequence"/>
</dbReference>
<evidence type="ECO:0000256" key="1">
    <source>
        <dbReference type="SAM" id="MobiDB-lite"/>
    </source>
</evidence>
<protein>
    <submittedName>
        <fullName evidence="3">AbrB/MazE/SpoVT family DNA-binding domain-containing protein</fullName>
    </submittedName>
</protein>
<dbReference type="EMBL" id="JBHUCM010000042">
    <property type="protein sequence ID" value="MFD1543885.1"/>
    <property type="molecule type" value="Genomic_DNA"/>
</dbReference>
<feature type="domain" description="SpoVT-AbrB" evidence="2">
    <location>
        <begin position="32"/>
        <end position="56"/>
    </location>
</feature>
<dbReference type="Pfam" id="PF04014">
    <property type="entry name" value="MazE_antitoxin"/>
    <property type="match status" value="1"/>
</dbReference>
<dbReference type="InterPro" id="IPR007159">
    <property type="entry name" value="SpoVT-AbrB_dom"/>
</dbReference>
<keyword evidence="3" id="KW-0238">DNA-binding</keyword>
<dbReference type="RefSeq" id="WP_372455053.1">
    <property type="nucleotide sequence ID" value="NZ_JAHKRM010000024.1"/>
</dbReference>
<gene>
    <name evidence="3" type="ORF">ACFSJ0_43055</name>
</gene>
<accession>A0ABW4GMP3</accession>
<sequence>MGHDQKDPDSHPTDDDRFPEHGTPLRATYQRRQVTVPAPLRGKYNLGEGDEVEVVDTLRITRSDDTLTRGEPPSAPTAC</sequence>
<feature type="compositionally biased region" description="Basic and acidic residues" evidence="1">
    <location>
        <begin position="1"/>
        <end position="20"/>
    </location>
</feature>
<dbReference type="GO" id="GO:0003677">
    <property type="term" value="F:DNA binding"/>
    <property type="evidence" value="ECO:0007669"/>
    <property type="project" value="UniProtKB-KW"/>
</dbReference>
<reference evidence="4" key="1">
    <citation type="journal article" date="2019" name="Int. J. Syst. Evol. Microbiol.">
        <title>The Global Catalogue of Microorganisms (GCM) 10K type strain sequencing project: providing services to taxonomists for standard genome sequencing and annotation.</title>
        <authorList>
            <consortium name="The Broad Institute Genomics Platform"/>
            <consortium name="The Broad Institute Genome Sequencing Center for Infectious Disease"/>
            <person name="Wu L."/>
            <person name="Ma J."/>
        </authorList>
    </citation>
    <scope>NUCLEOTIDE SEQUENCE [LARGE SCALE GENOMIC DNA]</scope>
    <source>
        <strain evidence="4">CGMCC 1.15399</strain>
    </source>
</reference>
<keyword evidence="4" id="KW-1185">Reference proteome</keyword>
<feature type="region of interest" description="Disordered" evidence="1">
    <location>
        <begin position="1"/>
        <end position="28"/>
    </location>
</feature>
<organism evidence="3 4">
    <name type="scientific">Nonomuraea guangzhouensis</name>
    <dbReference type="NCBI Taxonomy" id="1291555"/>
    <lineage>
        <taxon>Bacteria</taxon>
        <taxon>Bacillati</taxon>
        <taxon>Actinomycetota</taxon>
        <taxon>Actinomycetes</taxon>
        <taxon>Streptosporangiales</taxon>
        <taxon>Streptosporangiaceae</taxon>
        <taxon>Nonomuraea</taxon>
    </lineage>
</organism>